<dbReference type="GO" id="GO:0006508">
    <property type="term" value="P:proteolysis"/>
    <property type="evidence" value="ECO:0007669"/>
    <property type="project" value="UniProtKB-KW"/>
</dbReference>
<keyword evidence="3" id="KW-0378">Hydrolase</keyword>
<evidence type="ECO:0000259" key="4">
    <source>
        <dbReference type="Pfam" id="PF04586"/>
    </source>
</evidence>
<dbReference type="Proteomes" id="UP000183898">
    <property type="component" value="Unassembled WGS sequence"/>
</dbReference>
<dbReference type="EMBL" id="FOCT01000026">
    <property type="protein sequence ID" value="SEO48367.1"/>
    <property type="molecule type" value="Genomic_DNA"/>
</dbReference>
<evidence type="ECO:0000256" key="1">
    <source>
        <dbReference type="ARBA" id="ARBA00022612"/>
    </source>
</evidence>
<dbReference type="InterPro" id="IPR054613">
    <property type="entry name" value="Peptidase_S78_dom"/>
</dbReference>
<feature type="domain" description="Prohead serine protease" evidence="4">
    <location>
        <begin position="17"/>
        <end position="160"/>
    </location>
</feature>
<accession>A0A1H8Q376</accession>
<gene>
    <name evidence="5" type="ORF">SAMN05216404_1264</name>
</gene>
<reference evidence="5 6" key="1">
    <citation type="submission" date="2016-10" db="EMBL/GenBank/DDBJ databases">
        <authorList>
            <person name="de Groot N.N."/>
        </authorList>
    </citation>
    <scope>NUCLEOTIDE SEQUENCE [LARGE SCALE GENOMIC DNA]</scope>
    <source>
        <strain evidence="5 6">Nl18</strain>
    </source>
</reference>
<evidence type="ECO:0000313" key="6">
    <source>
        <dbReference type="Proteomes" id="UP000183898"/>
    </source>
</evidence>
<evidence type="ECO:0000256" key="3">
    <source>
        <dbReference type="ARBA" id="ARBA00022801"/>
    </source>
</evidence>
<organism evidence="5 6">
    <name type="scientific">Nitrosospira multiformis</name>
    <dbReference type="NCBI Taxonomy" id="1231"/>
    <lineage>
        <taxon>Bacteria</taxon>
        <taxon>Pseudomonadati</taxon>
        <taxon>Pseudomonadota</taxon>
        <taxon>Betaproteobacteria</taxon>
        <taxon>Nitrosomonadales</taxon>
        <taxon>Nitrosomonadaceae</taxon>
        <taxon>Nitrosospira</taxon>
    </lineage>
</organism>
<evidence type="ECO:0000313" key="5">
    <source>
        <dbReference type="EMBL" id="SEO48367.1"/>
    </source>
</evidence>
<sequence>MFRKALSLGDCEIKLQNNSTRFSGYASTFGKVDLQGDLIMKGAYSDTLRKYGIPKMLLQHESSSLPIGKWVSVKEDDHGLLVEGEFTPGLARAEETRAALRHGTVDGLSIGYLLQRGDYEDGPEGRVINRVSRLLEISVVTFPADTAARVDLESVKKEEIEQLETVRDLERFLRNEGLFNQATAKRLVAKLRELVSGDEEEKDSAEKERFEKITGNIFTIFSRAKPGTEPH</sequence>
<keyword evidence="1" id="KW-1188">Viral release from host cell</keyword>
<name>A0A1H8Q376_9PROT</name>
<evidence type="ECO:0000256" key="2">
    <source>
        <dbReference type="ARBA" id="ARBA00022670"/>
    </source>
</evidence>
<dbReference type="AlphaFoldDB" id="A0A1H8Q376"/>
<dbReference type="InterPro" id="IPR006433">
    <property type="entry name" value="Prohead_protease"/>
</dbReference>
<protein>
    <recommendedName>
        <fullName evidence="4">Prohead serine protease domain-containing protein</fullName>
    </recommendedName>
</protein>
<dbReference type="RefSeq" id="WP_074749205.1">
    <property type="nucleotide sequence ID" value="NZ_FOCT01000026.1"/>
</dbReference>
<dbReference type="GO" id="GO:0008233">
    <property type="term" value="F:peptidase activity"/>
    <property type="evidence" value="ECO:0007669"/>
    <property type="project" value="UniProtKB-KW"/>
</dbReference>
<dbReference type="Pfam" id="PF04586">
    <property type="entry name" value="Peptidase_S78"/>
    <property type="match status" value="1"/>
</dbReference>
<keyword evidence="2" id="KW-0645">Protease</keyword>
<dbReference type="NCBIfam" id="TIGR01543">
    <property type="entry name" value="proheadase_HK97"/>
    <property type="match status" value="1"/>
</dbReference>
<proteinExistence type="predicted"/>